<reference evidence="3 4" key="1">
    <citation type="submission" date="2020-03" db="EMBL/GenBank/DDBJ databases">
        <authorList>
            <person name="Sun Q."/>
        </authorList>
    </citation>
    <scope>NUCLEOTIDE SEQUENCE [LARGE SCALE GENOMIC DNA]</scope>
    <source>
        <strain evidence="3 4">JC162</strain>
    </source>
</reference>
<proteinExistence type="predicted"/>
<feature type="domain" description="Fumarylacetoacetase-like C-terminal" evidence="2">
    <location>
        <begin position="86"/>
        <end position="255"/>
    </location>
</feature>
<dbReference type="EMBL" id="JABBKX010000001">
    <property type="protein sequence ID" value="NMJ40487.1"/>
    <property type="molecule type" value="Genomic_DNA"/>
</dbReference>
<keyword evidence="4" id="KW-1185">Reference proteome</keyword>
<dbReference type="PANTHER" id="PTHR30143:SF0">
    <property type="entry name" value="2-KETO-4-PENTENOATE HYDRATASE"/>
    <property type="match status" value="1"/>
</dbReference>
<dbReference type="PANTHER" id="PTHR30143">
    <property type="entry name" value="ACID HYDRATASE"/>
    <property type="match status" value="1"/>
</dbReference>
<dbReference type="InterPro" id="IPR011234">
    <property type="entry name" value="Fumarylacetoacetase-like_C"/>
</dbReference>
<protein>
    <submittedName>
        <fullName evidence="3">Hydratase</fullName>
    </submittedName>
</protein>
<dbReference type="RefSeq" id="WP_170052714.1">
    <property type="nucleotide sequence ID" value="NZ_JABBKX010000001.1"/>
</dbReference>
<name>A0A848EAA2_9PROT</name>
<sequence length="257" mass="26516">MASDAAEAIIEARRSKRILAPLGAIAPKTPEAGYAVQKEVALRLGGLPPAGFKIGATTKQMQAILGLSGPAGGFTPKAGLRPTPATVRYADFLNPGVECEVALRLARDIPPGPCTRDQAGDAVGEVFPAIEIVEKRYDDLAVLTTPTLIADQVFHAGGVLGTPVAGWRALGLDLAATRGRMTVNGTVRGEGVGADLLGHPFEALAWLASSACATAFGGLRAGQVVFLGSVTPPIWLDGPSTVVVEFDTLGRVELTLT</sequence>
<keyword evidence="1" id="KW-0456">Lyase</keyword>
<evidence type="ECO:0000256" key="1">
    <source>
        <dbReference type="ARBA" id="ARBA00023239"/>
    </source>
</evidence>
<dbReference type="SUPFAM" id="SSF56529">
    <property type="entry name" value="FAH"/>
    <property type="match status" value="1"/>
</dbReference>
<accession>A0A848EAA2</accession>
<dbReference type="GO" id="GO:0008684">
    <property type="term" value="F:2-oxopent-4-enoate hydratase activity"/>
    <property type="evidence" value="ECO:0007669"/>
    <property type="project" value="TreeGrafter"/>
</dbReference>
<organism evidence="3 4">
    <name type="scientific">Neoroseomonas marina</name>
    <dbReference type="NCBI Taxonomy" id="1232220"/>
    <lineage>
        <taxon>Bacteria</taxon>
        <taxon>Pseudomonadati</taxon>
        <taxon>Pseudomonadota</taxon>
        <taxon>Alphaproteobacteria</taxon>
        <taxon>Acetobacterales</taxon>
        <taxon>Acetobacteraceae</taxon>
        <taxon>Neoroseomonas</taxon>
    </lineage>
</organism>
<dbReference type="Pfam" id="PF01557">
    <property type="entry name" value="FAA_hydrolase"/>
    <property type="match status" value="1"/>
</dbReference>
<dbReference type="InterPro" id="IPR036663">
    <property type="entry name" value="Fumarylacetoacetase_C_sf"/>
</dbReference>
<comment type="caution">
    <text evidence="3">The sequence shown here is derived from an EMBL/GenBank/DDBJ whole genome shotgun (WGS) entry which is preliminary data.</text>
</comment>
<evidence type="ECO:0000313" key="3">
    <source>
        <dbReference type="EMBL" id="NMJ40487.1"/>
    </source>
</evidence>
<gene>
    <name evidence="3" type="ORF">GWK16_04500</name>
</gene>
<evidence type="ECO:0000259" key="2">
    <source>
        <dbReference type="Pfam" id="PF01557"/>
    </source>
</evidence>
<dbReference type="Proteomes" id="UP000548582">
    <property type="component" value="Unassembled WGS sequence"/>
</dbReference>
<dbReference type="InterPro" id="IPR050772">
    <property type="entry name" value="Hydratase-Decarb/MhpD_sf"/>
</dbReference>
<dbReference type="AlphaFoldDB" id="A0A848EAA2"/>
<dbReference type="GO" id="GO:0005737">
    <property type="term" value="C:cytoplasm"/>
    <property type="evidence" value="ECO:0007669"/>
    <property type="project" value="TreeGrafter"/>
</dbReference>
<evidence type="ECO:0000313" key="4">
    <source>
        <dbReference type="Proteomes" id="UP000548582"/>
    </source>
</evidence>
<dbReference type="Gene3D" id="3.90.850.10">
    <property type="entry name" value="Fumarylacetoacetase-like, C-terminal domain"/>
    <property type="match status" value="1"/>
</dbReference>